<dbReference type="Proteomes" id="UP001620514">
    <property type="component" value="Unassembled WGS sequence"/>
</dbReference>
<evidence type="ECO:0000256" key="1">
    <source>
        <dbReference type="ARBA" id="ARBA00001974"/>
    </source>
</evidence>
<comment type="similarity">
    <text evidence="3">Belongs to the tryptophan 2-monooxygenase family.</text>
</comment>
<accession>A0ABW8MGH5</accession>
<dbReference type="EC" id="1.13.12.3" evidence="4"/>
<evidence type="ECO:0000256" key="4">
    <source>
        <dbReference type="ARBA" id="ARBA00012535"/>
    </source>
</evidence>
<dbReference type="Pfam" id="PF01593">
    <property type="entry name" value="Amino_oxidase"/>
    <property type="match status" value="1"/>
</dbReference>
<organism evidence="10 11">
    <name type="scientific">Caballeronia udeis</name>
    <dbReference type="NCBI Taxonomy" id="1232866"/>
    <lineage>
        <taxon>Bacteria</taxon>
        <taxon>Pseudomonadati</taxon>
        <taxon>Pseudomonadota</taxon>
        <taxon>Betaproteobacteria</taxon>
        <taxon>Burkholderiales</taxon>
        <taxon>Burkholderiaceae</taxon>
        <taxon>Caballeronia</taxon>
    </lineage>
</organism>
<keyword evidence="7" id="KW-0073">Auxin biosynthesis</keyword>
<protein>
    <recommendedName>
        <fullName evidence="5">Tryptophan 2-monooxygenase</fullName>
        <ecNumber evidence="4">1.13.12.3</ecNumber>
    </recommendedName>
</protein>
<evidence type="ECO:0000259" key="9">
    <source>
        <dbReference type="Pfam" id="PF01593"/>
    </source>
</evidence>
<dbReference type="Gene3D" id="3.50.50.60">
    <property type="entry name" value="FAD/NAD(P)-binding domain"/>
    <property type="match status" value="1"/>
</dbReference>
<dbReference type="InterPro" id="IPR050281">
    <property type="entry name" value="Flavin_monoamine_oxidase"/>
</dbReference>
<keyword evidence="11" id="KW-1185">Reference proteome</keyword>
<comment type="catalytic activity">
    <reaction evidence="8">
        <text>L-tryptophan + O2 = indole-3-acetamide + CO2 + H2O</text>
        <dbReference type="Rhea" id="RHEA:16165"/>
        <dbReference type="ChEBI" id="CHEBI:15377"/>
        <dbReference type="ChEBI" id="CHEBI:15379"/>
        <dbReference type="ChEBI" id="CHEBI:16031"/>
        <dbReference type="ChEBI" id="CHEBI:16526"/>
        <dbReference type="ChEBI" id="CHEBI:57912"/>
        <dbReference type="EC" id="1.13.12.3"/>
    </reaction>
</comment>
<dbReference type="Gene3D" id="3.90.660.10">
    <property type="match status" value="1"/>
</dbReference>
<dbReference type="InterPro" id="IPR001613">
    <property type="entry name" value="Flavin_amine_oxidase"/>
</dbReference>
<evidence type="ECO:0000256" key="2">
    <source>
        <dbReference type="ARBA" id="ARBA00004814"/>
    </source>
</evidence>
<gene>
    <name evidence="10" type="ORF">ABH943_002801</name>
</gene>
<comment type="caution">
    <text evidence="10">The sequence shown here is derived from an EMBL/GenBank/DDBJ whole genome shotgun (WGS) entry which is preliminary data.</text>
</comment>
<comment type="cofactor">
    <cofactor evidence="1">
        <name>FAD</name>
        <dbReference type="ChEBI" id="CHEBI:57692"/>
    </cofactor>
</comment>
<evidence type="ECO:0000256" key="8">
    <source>
        <dbReference type="ARBA" id="ARBA00047321"/>
    </source>
</evidence>
<keyword evidence="6 10" id="KW-0560">Oxidoreductase</keyword>
<dbReference type="PRINTS" id="PR00757">
    <property type="entry name" value="AMINEOXDASEF"/>
</dbReference>
<comment type="pathway">
    <text evidence="2">Plant hormone metabolism; auxin biosynthesis.</text>
</comment>
<evidence type="ECO:0000256" key="6">
    <source>
        <dbReference type="ARBA" id="ARBA00023002"/>
    </source>
</evidence>
<dbReference type="RefSeq" id="WP_404607159.1">
    <property type="nucleotide sequence ID" value="NZ_JBIYDN010000007.1"/>
</dbReference>
<dbReference type="SUPFAM" id="SSF51905">
    <property type="entry name" value="FAD/NAD(P)-binding domain"/>
    <property type="match status" value="1"/>
</dbReference>
<proteinExistence type="inferred from homology"/>
<name>A0ABW8MGH5_9BURK</name>
<dbReference type="GO" id="GO:0097621">
    <property type="term" value="F:monoamine oxidase activity"/>
    <property type="evidence" value="ECO:0007669"/>
    <property type="project" value="UniProtKB-EC"/>
</dbReference>
<reference evidence="10 11" key="1">
    <citation type="submission" date="2024-11" db="EMBL/GenBank/DDBJ databases">
        <title>Using genomics to understand microbial adaptation to soil warming.</title>
        <authorList>
            <person name="Deangelis K.M. PhD."/>
        </authorList>
    </citation>
    <scope>NUCLEOTIDE SEQUENCE [LARGE SCALE GENOMIC DNA]</scope>
    <source>
        <strain evidence="10 11">GAS97</strain>
    </source>
</reference>
<sequence>MNCCGPLFNQRPYKTRLWALVARGLVTGPCASSPGILIARRVDLSSPNASSIRGQTDTSASQGLAALPGPKNAPGIAIVGAGLAGLNAAYQLGKRGLASTVYEASERVGGRVRSDARTFGSDVVTESGGEFIDSTHKDMLALTRELSLPLIDMVSASEASLAPGYYFGGQHRTEAEIILGVRDVLPRIAADVASLSKQMGSRRHSEIDRRFDCLPLSEYLDEIGISGWLRSLLEVAYATEYGLDVSEQSSLNFLSLFNSDVSPGFEIFGASDQRFKVAGGNELIAQRLSERISRPVHLERRLVQIRTRGGGYRLVFDAPGRTDVVDADIVVLTLPFTLLRLVDVGDIMPPSKHDAIRNIGMGTNAKLLLETRTRLWRDQGRDGDLYGDFPFQTGWDASRLRSGTTGVFTFFLGGHEGESVGRESVESLAASGARQLDPVFPGFKASSTGNATRIHWPTEPFSLGSYTCLRPGQWTTIADAVGRRVGNLFFAGEHCSREFQGFMNGAAQSGRHAAEAIVKSLL</sequence>
<dbReference type="PANTHER" id="PTHR10742:SF410">
    <property type="entry name" value="LYSINE-SPECIFIC HISTONE DEMETHYLASE 2"/>
    <property type="match status" value="1"/>
</dbReference>
<dbReference type="PANTHER" id="PTHR10742">
    <property type="entry name" value="FLAVIN MONOAMINE OXIDASE"/>
    <property type="match status" value="1"/>
</dbReference>
<evidence type="ECO:0000313" key="10">
    <source>
        <dbReference type="EMBL" id="MFK4442785.1"/>
    </source>
</evidence>
<dbReference type="InterPro" id="IPR036188">
    <property type="entry name" value="FAD/NAD-bd_sf"/>
</dbReference>
<dbReference type="Gene3D" id="1.10.405.10">
    <property type="entry name" value="Guanine Nucleotide Dissociation Inhibitor, domain 1"/>
    <property type="match status" value="1"/>
</dbReference>
<dbReference type="SUPFAM" id="SSF54373">
    <property type="entry name" value="FAD-linked reductases, C-terminal domain"/>
    <property type="match status" value="1"/>
</dbReference>
<dbReference type="EMBL" id="JBIYDN010000007">
    <property type="protein sequence ID" value="MFK4442785.1"/>
    <property type="molecule type" value="Genomic_DNA"/>
</dbReference>
<evidence type="ECO:0000256" key="5">
    <source>
        <dbReference type="ARBA" id="ARBA00017871"/>
    </source>
</evidence>
<dbReference type="InterPro" id="IPR002937">
    <property type="entry name" value="Amino_oxidase"/>
</dbReference>
<evidence type="ECO:0000256" key="3">
    <source>
        <dbReference type="ARBA" id="ARBA00005833"/>
    </source>
</evidence>
<evidence type="ECO:0000313" key="11">
    <source>
        <dbReference type="Proteomes" id="UP001620514"/>
    </source>
</evidence>
<evidence type="ECO:0000256" key="7">
    <source>
        <dbReference type="ARBA" id="ARBA00023070"/>
    </source>
</evidence>
<feature type="domain" description="Amine oxidase" evidence="9">
    <location>
        <begin position="83"/>
        <end position="517"/>
    </location>
</feature>